<organism evidence="1 2">
    <name type="scientific">Streptococcus ratti</name>
    <dbReference type="NCBI Taxonomy" id="1341"/>
    <lineage>
        <taxon>Bacteria</taxon>
        <taxon>Bacillati</taxon>
        <taxon>Bacillota</taxon>
        <taxon>Bacilli</taxon>
        <taxon>Lactobacillales</taxon>
        <taxon>Streptococcaceae</taxon>
        <taxon>Streptococcus</taxon>
    </lineage>
</organism>
<sequence length="148" mass="16432">MLETFKITAKKTVTGLQVEADARGFKFILDEPEELGGTNTGMNPVEALLCAFAACQSIVCASFAESQDFSYDEFWIEVEGDLDPDGFMGLSEVRNGFQEIRYSTHFVTDEPQDKIDAFSNFMDQHCPVSDNLQNGVKVVRTAAIKESK</sequence>
<name>A0A7X9QFJ0_STRRT</name>
<dbReference type="Gene3D" id="3.30.300.20">
    <property type="match status" value="1"/>
</dbReference>
<proteinExistence type="predicted"/>
<dbReference type="Pfam" id="PF02566">
    <property type="entry name" value="OsmC"/>
    <property type="match status" value="1"/>
</dbReference>
<dbReference type="Proteomes" id="UP000532121">
    <property type="component" value="Unassembled WGS sequence"/>
</dbReference>
<dbReference type="SUPFAM" id="SSF82784">
    <property type="entry name" value="OsmC-like"/>
    <property type="match status" value="1"/>
</dbReference>
<dbReference type="InterPro" id="IPR036102">
    <property type="entry name" value="OsmC/Ohrsf"/>
</dbReference>
<dbReference type="InterPro" id="IPR052924">
    <property type="entry name" value="OsmC/Ohr_hydroprdx_reductase"/>
</dbReference>
<dbReference type="PANTHER" id="PTHR35368:SF1">
    <property type="entry name" value="HYDROPEROXIDE REDUCTASE"/>
    <property type="match status" value="1"/>
</dbReference>
<protein>
    <submittedName>
        <fullName evidence="1">OsmC family protein</fullName>
    </submittedName>
</protein>
<gene>
    <name evidence="1" type="ORF">HHO37_00225</name>
</gene>
<dbReference type="InterPro" id="IPR015946">
    <property type="entry name" value="KH_dom-like_a/b"/>
</dbReference>
<dbReference type="AlphaFoldDB" id="A0A7X9QFJ0"/>
<dbReference type="EMBL" id="JABASA010000001">
    <property type="protein sequence ID" value="NMD48128.1"/>
    <property type="molecule type" value="Genomic_DNA"/>
</dbReference>
<evidence type="ECO:0000313" key="2">
    <source>
        <dbReference type="Proteomes" id="UP000532121"/>
    </source>
</evidence>
<evidence type="ECO:0000313" key="1">
    <source>
        <dbReference type="EMBL" id="NMD48128.1"/>
    </source>
</evidence>
<accession>A0A7X9QFJ0</accession>
<dbReference type="PANTHER" id="PTHR35368">
    <property type="entry name" value="HYDROPEROXIDE REDUCTASE"/>
    <property type="match status" value="1"/>
</dbReference>
<reference evidence="1 2" key="1">
    <citation type="submission" date="2020-04" db="EMBL/GenBank/DDBJ databases">
        <title>MicrobeNet Type strains.</title>
        <authorList>
            <person name="Nicholson A.C."/>
        </authorList>
    </citation>
    <scope>NUCLEOTIDE SEQUENCE [LARGE SCALE GENOMIC DNA]</scope>
    <source>
        <strain evidence="1 2">DSM 22768</strain>
    </source>
</reference>
<comment type="caution">
    <text evidence="1">The sequence shown here is derived from an EMBL/GenBank/DDBJ whole genome shotgun (WGS) entry which is preliminary data.</text>
</comment>
<dbReference type="InterPro" id="IPR003718">
    <property type="entry name" value="OsmC/Ohr_fam"/>
</dbReference>
<dbReference type="RefSeq" id="WP_003088301.1">
    <property type="nucleotide sequence ID" value="NZ_CP043405.1"/>
</dbReference>